<dbReference type="InterPro" id="IPR003675">
    <property type="entry name" value="Rce1/LyrA-like_dom"/>
</dbReference>
<dbReference type="OrthoDB" id="2357478at2"/>
<dbReference type="AlphaFoldDB" id="A0A4V3V7J1"/>
<dbReference type="GO" id="GO:0008237">
    <property type="term" value="F:metallopeptidase activity"/>
    <property type="evidence" value="ECO:0007669"/>
    <property type="project" value="UniProtKB-KW"/>
</dbReference>
<feature type="transmembrane region" description="Helical" evidence="1">
    <location>
        <begin position="175"/>
        <end position="194"/>
    </location>
</feature>
<dbReference type="GO" id="GO:0004175">
    <property type="term" value="F:endopeptidase activity"/>
    <property type="evidence" value="ECO:0007669"/>
    <property type="project" value="UniProtKB-ARBA"/>
</dbReference>
<evidence type="ECO:0000313" key="3">
    <source>
        <dbReference type="EMBL" id="THE11623.1"/>
    </source>
</evidence>
<feature type="transmembrane region" description="Helical" evidence="1">
    <location>
        <begin position="206"/>
        <end position="231"/>
    </location>
</feature>
<gene>
    <name evidence="3" type="ORF">E1I69_14320</name>
</gene>
<organism evidence="3 4">
    <name type="scientific">Bacillus timonensis</name>
    <dbReference type="NCBI Taxonomy" id="1033734"/>
    <lineage>
        <taxon>Bacteria</taxon>
        <taxon>Bacillati</taxon>
        <taxon>Bacillota</taxon>
        <taxon>Bacilli</taxon>
        <taxon>Bacillales</taxon>
        <taxon>Bacillaceae</taxon>
        <taxon>Bacillus</taxon>
    </lineage>
</organism>
<name>A0A4V3V7J1_9BACI</name>
<feature type="domain" description="CAAX prenyl protease 2/Lysostaphin resistance protein A-like" evidence="2">
    <location>
        <begin position="147"/>
        <end position="233"/>
    </location>
</feature>
<keyword evidence="1" id="KW-0472">Membrane</keyword>
<reference evidence="3 4" key="1">
    <citation type="journal article" date="2019" name="Indoor Air">
        <title>Impacts of indoor surface finishes on bacterial viability.</title>
        <authorList>
            <person name="Hu J."/>
            <person name="Maamar S.B."/>
            <person name="Glawe A.J."/>
            <person name="Gottel N."/>
            <person name="Gilbert J.A."/>
            <person name="Hartmann E.M."/>
        </authorList>
    </citation>
    <scope>NUCLEOTIDE SEQUENCE [LARGE SCALE GENOMIC DNA]</scope>
    <source>
        <strain evidence="3 4">AF060A6</strain>
    </source>
</reference>
<keyword evidence="3" id="KW-0482">Metalloprotease</keyword>
<feature type="transmembrane region" description="Helical" evidence="1">
    <location>
        <begin position="45"/>
        <end position="65"/>
    </location>
</feature>
<sequence>MEYAFWLVIIFALLYEPIVGYFDFQKFKSDVKTNENARIKFYINSIIGLCGPTIFILLIIVFTDLTFTDIGLTIPTINTEVFGPFITYSAFVIALLYLLSIIYYLIGFRYSEKIRSKLSQAKEKELDKVEFSDILPTTKKEKKLWNYVSITAGVTEEIIYRGFLIFALAFLFPNFSIWLIIFLSSVLFGLAHTYQGLIKGVLRTTVFGIIFSILYLGLGSILPLIIFHFLIDYFAKLGEGIETEKQN</sequence>
<dbReference type="GO" id="GO:0006508">
    <property type="term" value="P:proteolysis"/>
    <property type="evidence" value="ECO:0007669"/>
    <property type="project" value="UniProtKB-KW"/>
</dbReference>
<accession>A0A4V3V7J1</accession>
<evidence type="ECO:0000256" key="1">
    <source>
        <dbReference type="SAM" id="Phobius"/>
    </source>
</evidence>
<dbReference type="GO" id="GO:0080120">
    <property type="term" value="P:CAAX-box protein maturation"/>
    <property type="evidence" value="ECO:0007669"/>
    <property type="project" value="UniProtKB-ARBA"/>
</dbReference>
<feature type="transmembrane region" description="Helical" evidence="1">
    <location>
        <begin position="6"/>
        <end position="24"/>
    </location>
</feature>
<dbReference type="EMBL" id="SLUB01000026">
    <property type="protein sequence ID" value="THE11623.1"/>
    <property type="molecule type" value="Genomic_DNA"/>
</dbReference>
<keyword evidence="4" id="KW-1185">Reference proteome</keyword>
<evidence type="ECO:0000259" key="2">
    <source>
        <dbReference type="Pfam" id="PF02517"/>
    </source>
</evidence>
<keyword evidence="1" id="KW-1133">Transmembrane helix</keyword>
<keyword evidence="3" id="KW-0645">Protease</keyword>
<comment type="caution">
    <text evidence="3">The sequence shown here is derived from an EMBL/GenBank/DDBJ whole genome shotgun (WGS) entry which is preliminary data.</text>
</comment>
<evidence type="ECO:0000313" key="4">
    <source>
        <dbReference type="Proteomes" id="UP000306477"/>
    </source>
</evidence>
<feature type="transmembrane region" description="Helical" evidence="1">
    <location>
        <begin position="85"/>
        <end position="106"/>
    </location>
</feature>
<dbReference type="Proteomes" id="UP000306477">
    <property type="component" value="Unassembled WGS sequence"/>
</dbReference>
<dbReference type="RefSeq" id="WP_136380266.1">
    <property type="nucleotide sequence ID" value="NZ_SLUB01000026.1"/>
</dbReference>
<keyword evidence="1" id="KW-0812">Transmembrane</keyword>
<protein>
    <submittedName>
        <fullName evidence="3">CPBP family intramembrane metalloprotease</fullName>
    </submittedName>
</protein>
<dbReference type="PANTHER" id="PTHR43592">
    <property type="entry name" value="CAAX AMINO TERMINAL PROTEASE"/>
    <property type="match status" value="1"/>
</dbReference>
<proteinExistence type="predicted"/>
<keyword evidence="3" id="KW-0378">Hydrolase</keyword>
<dbReference type="Pfam" id="PF02517">
    <property type="entry name" value="Rce1-like"/>
    <property type="match status" value="1"/>
</dbReference>
<dbReference type="PANTHER" id="PTHR43592:SF15">
    <property type="entry name" value="CAAX AMINO TERMINAL PROTEASE FAMILY PROTEIN"/>
    <property type="match status" value="1"/>
</dbReference>